<sequence>MTVVVYDRTKGVLKTRVTSPVSLAQLQDIASNTIIGRITGGDGKPEVLSPTQAKAVIGVMDGATGPAGPTGPAGATGSTGPTGATGPAGVTGSTGPSGATGSTGPAGATGSTGPAGATGSTGPGVPSGGTANQVLSKIDSTTYNTQWVTLSAGGGAISAIALLRASHFYNSSTQLAFNSNPAQSKTLYNTVSGLVFNASGQCTISFPIGIYIIHVVGNLLIAGHDLVIRFSDNSGTPIASPINGSGGTGGTATASVGVNYTQYFYLDLSAAGGNTVLYMGGAANKLYIDVVAAGASTTFVSTVKIEKIG</sequence>
<dbReference type="EMBL" id="PGFZ01000020">
    <property type="protein sequence ID" value="POZ49909.1"/>
    <property type="molecule type" value="Genomic_DNA"/>
</dbReference>
<protein>
    <submittedName>
        <fullName evidence="2">Collagen-like protein</fullName>
    </submittedName>
</protein>
<dbReference type="InterPro" id="IPR050149">
    <property type="entry name" value="Collagen_superfamily"/>
</dbReference>
<accession>A0A2S5CGI2</accession>
<dbReference type="InterPro" id="IPR008160">
    <property type="entry name" value="Collagen"/>
</dbReference>
<dbReference type="PANTHER" id="PTHR24023">
    <property type="entry name" value="COLLAGEN ALPHA"/>
    <property type="match status" value="1"/>
</dbReference>
<dbReference type="GO" id="GO:0005615">
    <property type="term" value="C:extracellular space"/>
    <property type="evidence" value="ECO:0007669"/>
    <property type="project" value="TreeGrafter"/>
</dbReference>
<proteinExistence type="predicted"/>
<feature type="region of interest" description="Disordered" evidence="1">
    <location>
        <begin position="61"/>
        <end position="132"/>
    </location>
</feature>
<evidence type="ECO:0000256" key="1">
    <source>
        <dbReference type="SAM" id="MobiDB-lite"/>
    </source>
</evidence>
<dbReference type="Proteomes" id="UP000237423">
    <property type="component" value="Unassembled WGS sequence"/>
</dbReference>
<feature type="compositionally biased region" description="Low complexity" evidence="1">
    <location>
        <begin position="62"/>
        <end position="118"/>
    </location>
</feature>
<reference evidence="2 3" key="1">
    <citation type="submission" date="2017-11" db="EMBL/GenBank/DDBJ databases">
        <title>Draft Genome Sequence of Methylobacter psychrotolerans Sph1T, an Obligate Methanotroph from Low-Temperature Environments.</title>
        <authorList>
            <person name="Oshkin I.Y."/>
            <person name="Miroshnikov K."/>
            <person name="Belova S.E."/>
            <person name="Korzhenkov A."/>
            <person name="Toshchakov S.V."/>
            <person name="Dedysh S.N."/>
        </authorList>
    </citation>
    <scope>NUCLEOTIDE SEQUENCE [LARGE SCALE GENOMIC DNA]</scope>
    <source>
        <strain evidence="2 3">Sph1</strain>
    </source>
</reference>
<gene>
    <name evidence="2" type="ORF">AADEFJLK_04355</name>
</gene>
<dbReference type="AlphaFoldDB" id="A0A2S5CGI2"/>
<dbReference type="GO" id="GO:0030198">
    <property type="term" value="P:extracellular matrix organization"/>
    <property type="evidence" value="ECO:0007669"/>
    <property type="project" value="TreeGrafter"/>
</dbReference>
<dbReference type="Pfam" id="PF01391">
    <property type="entry name" value="Collagen"/>
    <property type="match status" value="1"/>
</dbReference>
<dbReference type="GO" id="GO:0030020">
    <property type="term" value="F:extracellular matrix structural constituent conferring tensile strength"/>
    <property type="evidence" value="ECO:0007669"/>
    <property type="project" value="TreeGrafter"/>
</dbReference>
<dbReference type="GO" id="GO:0031012">
    <property type="term" value="C:extracellular matrix"/>
    <property type="evidence" value="ECO:0007669"/>
    <property type="project" value="TreeGrafter"/>
</dbReference>
<evidence type="ECO:0000313" key="3">
    <source>
        <dbReference type="Proteomes" id="UP000237423"/>
    </source>
</evidence>
<dbReference type="PANTHER" id="PTHR24023:SF1095">
    <property type="entry name" value="EGF-LIKE DOMAIN-CONTAINING PROTEIN"/>
    <property type="match status" value="1"/>
</dbReference>
<keyword evidence="2" id="KW-0176">Collagen</keyword>
<name>A0A2S5CGI2_9GAMM</name>
<organism evidence="2 3">
    <name type="scientific">Methylovulum psychrotolerans</name>
    <dbReference type="NCBI Taxonomy" id="1704499"/>
    <lineage>
        <taxon>Bacteria</taxon>
        <taxon>Pseudomonadati</taxon>
        <taxon>Pseudomonadota</taxon>
        <taxon>Gammaproteobacteria</taxon>
        <taxon>Methylococcales</taxon>
        <taxon>Methylococcaceae</taxon>
        <taxon>Methylovulum</taxon>
    </lineage>
</organism>
<comment type="caution">
    <text evidence="2">The sequence shown here is derived from an EMBL/GenBank/DDBJ whole genome shotgun (WGS) entry which is preliminary data.</text>
</comment>
<evidence type="ECO:0000313" key="2">
    <source>
        <dbReference type="EMBL" id="POZ49909.1"/>
    </source>
</evidence>